<proteinExistence type="predicted"/>
<organism evidence="2 3">
    <name type="scientific">Adineta steineri</name>
    <dbReference type="NCBI Taxonomy" id="433720"/>
    <lineage>
        <taxon>Eukaryota</taxon>
        <taxon>Metazoa</taxon>
        <taxon>Spiralia</taxon>
        <taxon>Gnathifera</taxon>
        <taxon>Rotifera</taxon>
        <taxon>Eurotatoria</taxon>
        <taxon>Bdelloidea</taxon>
        <taxon>Adinetida</taxon>
        <taxon>Adinetidae</taxon>
        <taxon>Adineta</taxon>
    </lineage>
</organism>
<feature type="non-terminal residue" evidence="2">
    <location>
        <position position="98"/>
    </location>
</feature>
<name>A0A820PYJ9_9BILA</name>
<dbReference type="AlphaFoldDB" id="A0A820PYJ9"/>
<dbReference type="EMBL" id="CAJOBB010025719">
    <property type="protein sequence ID" value="CAF4410579.1"/>
    <property type="molecule type" value="Genomic_DNA"/>
</dbReference>
<reference evidence="2" key="1">
    <citation type="submission" date="2021-02" db="EMBL/GenBank/DDBJ databases">
        <authorList>
            <person name="Nowell W R."/>
        </authorList>
    </citation>
    <scope>NUCLEOTIDE SEQUENCE</scope>
</reference>
<dbReference type="Proteomes" id="UP000663868">
    <property type="component" value="Unassembled WGS sequence"/>
</dbReference>
<gene>
    <name evidence="2" type="ORF">KXQ929_LOCUS51566</name>
</gene>
<dbReference type="GO" id="GO:0003824">
    <property type="term" value="F:catalytic activity"/>
    <property type="evidence" value="ECO:0007669"/>
    <property type="project" value="InterPro"/>
</dbReference>
<dbReference type="InterPro" id="IPR001242">
    <property type="entry name" value="Condensation_dom"/>
</dbReference>
<feature type="domain" description="Condensation" evidence="1">
    <location>
        <begin position="1"/>
        <end position="55"/>
    </location>
</feature>
<evidence type="ECO:0000313" key="3">
    <source>
        <dbReference type="Proteomes" id="UP000663868"/>
    </source>
</evidence>
<dbReference type="Gene3D" id="3.30.559.30">
    <property type="entry name" value="Nonribosomal peptide synthetase, condensation domain"/>
    <property type="match status" value="1"/>
</dbReference>
<protein>
    <recommendedName>
        <fullName evidence="1">Condensation domain-containing protein</fullName>
    </recommendedName>
</protein>
<sequence>MFVSTLPYRLQLDRHCSFDDLVKYVQEKCLSILEHSHYPLQHILANLHINQSNISFLETIDIAIYNELSTLQVVQGSLSITRLLQAFRYVLNKHKILR</sequence>
<evidence type="ECO:0000259" key="1">
    <source>
        <dbReference type="Pfam" id="PF00668"/>
    </source>
</evidence>
<evidence type="ECO:0000313" key="2">
    <source>
        <dbReference type="EMBL" id="CAF4410579.1"/>
    </source>
</evidence>
<comment type="caution">
    <text evidence="2">The sequence shown here is derived from an EMBL/GenBank/DDBJ whole genome shotgun (WGS) entry which is preliminary data.</text>
</comment>
<accession>A0A820PYJ9</accession>
<dbReference type="Pfam" id="PF00668">
    <property type="entry name" value="Condensation"/>
    <property type="match status" value="1"/>
</dbReference>
<dbReference type="SUPFAM" id="SSF52777">
    <property type="entry name" value="CoA-dependent acyltransferases"/>
    <property type="match status" value="1"/>
</dbReference>